<feature type="transmembrane region" description="Helical" evidence="8">
    <location>
        <begin position="355"/>
        <end position="373"/>
    </location>
</feature>
<organism evidence="9 10">
    <name type="scientific">Lichenicola cladoniae</name>
    <dbReference type="NCBI Taxonomy" id="1484109"/>
    <lineage>
        <taxon>Bacteria</taxon>
        <taxon>Pseudomonadati</taxon>
        <taxon>Pseudomonadota</taxon>
        <taxon>Alphaproteobacteria</taxon>
        <taxon>Acetobacterales</taxon>
        <taxon>Acetobacteraceae</taxon>
        <taxon>Lichenicola</taxon>
    </lineage>
</organism>
<dbReference type="RefSeq" id="WP_171837263.1">
    <property type="nucleotide sequence ID" value="NZ_CP053708.1"/>
</dbReference>
<evidence type="ECO:0000313" key="10">
    <source>
        <dbReference type="Proteomes" id="UP000500767"/>
    </source>
</evidence>
<comment type="subcellular location">
    <subcellularLocation>
        <location evidence="1">Cell membrane</location>
        <topology evidence="1">Multi-pass membrane protein</topology>
    </subcellularLocation>
</comment>
<keyword evidence="3" id="KW-0328">Glycosyltransferase</keyword>
<feature type="transmembrane region" description="Helical" evidence="8">
    <location>
        <begin position="122"/>
        <end position="140"/>
    </location>
</feature>
<evidence type="ECO:0000256" key="3">
    <source>
        <dbReference type="ARBA" id="ARBA00022676"/>
    </source>
</evidence>
<name>A0A6M8HPY4_9PROT</name>
<protein>
    <recommendedName>
        <fullName evidence="11">Glycosyltransferase RgtA/B/C/D-like domain-containing protein</fullName>
    </recommendedName>
</protein>
<keyword evidence="4" id="KW-0808">Transferase</keyword>
<feature type="transmembrane region" description="Helical" evidence="8">
    <location>
        <begin position="160"/>
        <end position="193"/>
    </location>
</feature>
<evidence type="ECO:0000256" key="5">
    <source>
        <dbReference type="ARBA" id="ARBA00022692"/>
    </source>
</evidence>
<dbReference type="GO" id="GO:0009103">
    <property type="term" value="P:lipopolysaccharide biosynthetic process"/>
    <property type="evidence" value="ECO:0007669"/>
    <property type="project" value="UniProtKB-ARBA"/>
</dbReference>
<evidence type="ECO:0000256" key="2">
    <source>
        <dbReference type="ARBA" id="ARBA00022475"/>
    </source>
</evidence>
<keyword evidence="7 8" id="KW-0472">Membrane</keyword>
<dbReference type="GO" id="GO:0016763">
    <property type="term" value="F:pentosyltransferase activity"/>
    <property type="evidence" value="ECO:0007669"/>
    <property type="project" value="TreeGrafter"/>
</dbReference>
<dbReference type="Proteomes" id="UP000500767">
    <property type="component" value="Chromosome"/>
</dbReference>
<evidence type="ECO:0000313" key="9">
    <source>
        <dbReference type="EMBL" id="QKE90412.1"/>
    </source>
</evidence>
<proteinExistence type="predicted"/>
<feature type="transmembrane region" description="Helical" evidence="8">
    <location>
        <begin position="330"/>
        <end position="349"/>
    </location>
</feature>
<feature type="transmembrane region" description="Helical" evidence="8">
    <location>
        <begin position="279"/>
        <end position="296"/>
    </location>
</feature>
<dbReference type="GO" id="GO:0005886">
    <property type="term" value="C:plasma membrane"/>
    <property type="evidence" value="ECO:0007669"/>
    <property type="project" value="UniProtKB-SubCell"/>
</dbReference>
<keyword evidence="10" id="KW-1185">Reference proteome</keyword>
<dbReference type="AlphaFoldDB" id="A0A6M8HPY4"/>
<evidence type="ECO:0000256" key="7">
    <source>
        <dbReference type="ARBA" id="ARBA00023136"/>
    </source>
</evidence>
<keyword evidence="2" id="KW-1003">Cell membrane</keyword>
<dbReference type="EMBL" id="CP053708">
    <property type="protein sequence ID" value="QKE90412.1"/>
    <property type="molecule type" value="Genomic_DNA"/>
</dbReference>
<feature type="transmembrane region" description="Helical" evidence="8">
    <location>
        <begin position="73"/>
        <end position="90"/>
    </location>
</feature>
<evidence type="ECO:0000256" key="8">
    <source>
        <dbReference type="SAM" id="Phobius"/>
    </source>
</evidence>
<keyword evidence="5 8" id="KW-0812">Transmembrane</keyword>
<evidence type="ECO:0000256" key="6">
    <source>
        <dbReference type="ARBA" id="ARBA00022989"/>
    </source>
</evidence>
<evidence type="ECO:0000256" key="4">
    <source>
        <dbReference type="ARBA" id="ARBA00022679"/>
    </source>
</evidence>
<reference evidence="9 10" key="1">
    <citation type="journal article" date="2014" name="World J. Microbiol. Biotechnol.">
        <title>Biodiversity and physiological characteristics of Antarctic and Arctic lichens-associated bacteria.</title>
        <authorList>
            <person name="Lee Y.M."/>
            <person name="Kim E.H."/>
            <person name="Lee H.K."/>
            <person name="Hong S.G."/>
        </authorList>
    </citation>
    <scope>NUCLEOTIDE SEQUENCE [LARGE SCALE GENOMIC DNA]</scope>
    <source>
        <strain evidence="9 10">PAMC 26569</strain>
    </source>
</reference>
<dbReference type="PANTHER" id="PTHR33908:SF11">
    <property type="entry name" value="MEMBRANE PROTEIN"/>
    <property type="match status" value="1"/>
</dbReference>
<evidence type="ECO:0000256" key="1">
    <source>
        <dbReference type="ARBA" id="ARBA00004651"/>
    </source>
</evidence>
<gene>
    <name evidence="9" type="ORF">HN018_10540</name>
</gene>
<dbReference type="InterPro" id="IPR050297">
    <property type="entry name" value="LipidA_mod_glycosyltrf_83"/>
</dbReference>
<dbReference type="KEGG" id="lck:HN018_10540"/>
<accession>A0A6M8HPY4</accession>
<feature type="transmembrane region" description="Helical" evidence="8">
    <location>
        <begin position="302"/>
        <end position="323"/>
    </location>
</feature>
<evidence type="ECO:0008006" key="11">
    <source>
        <dbReference type="Google" id="ProtNLM"/>
    </source>
</evidence>
<sequence>MPLLLVTLLGLAARLHGLGGKPYWMDEITTLRRSSLGLGSLVRDSLSFHHLPLYFVVSSWFVPFGLNESVMRLPAAFFGAASCGVLFLLGRSLGDWRSGLAASLLLAMAPFQVQYGQEARSYTLVTTLILLGLWGLTLLARDPAAAARPLRTAGPARTGWLLYGIGTALALDTLSVANFWFLAANLGAAFIAVRSPANRRGFVRNWILVQLLVLAVYLPFIVGMMVLTHGKMGSGLDWVPPLSVRNVWTTLQTVYLMRTSSLIAFRIFPGPLHIMGIEWLGWLVTALALAGMISAIRRGLVGGVIAIGLFTLPIALAASAAVSSIWMPRYLLWSGPVFFLLAGLGLIRLPERLRSPALALLALFSLANLLPYYQAETKPLWNQAAAELLRDHQDGDLLVTDDPGTVNMMNVYLARTGHALGPADWTTDPATAASRYAAGARVWAVHGVVGQNDPYRLGSFLDKLAPLGPAVAVHRVGIDITMLLFAPPA</sequence>
<keyword evidence="6 8" id="KW-1133">Transmembrane helix</keyword>
<feature type="transmembrane region" description="Helical" evidence="8">
    <location>
        <begin position="205"/>
        <end position="227"/>
    </location>
</feature>
<dbReference type="PANTHER" id="PTHR33908">
    <property type="entry name" value="MANNOSYLTRANSFERASE YKCB-RELATED"/>
    <property type="match status" value="1"/>
</dbReference>